<dbReference type="AlphaFoldDB" id="Q1CXT1"/>
<evidence type="ECO:0000256" key="1">
    <source>
        <dbReference type="SAM" id="MobiDB-lite"/>
    </source>
</evidence>
<dbReference type="Proteomes" id="UP000002402">
    <property type="component" value="Chromosome"/>
</dbReference>
<gene>
    <name evidence="2" type="ordered locus">MXAN_6675</name>
</gene>
<accession>Q1CXT1</accession>
<dbReference type="EnsemblBacteria" id="ABF88622">
    <property type="protein sequence ID" value="ABF88622"/>
    <property type="gene ID" value="MXAN_6675"/>
</dbReference>
<dbReference type="KEGG" id="mxa:MXAN_6675"/>
<evidence type="ECO:0008006" key="4">
    <source>
        <dbReference type="Google" id="ProtNLM"/>
    </source>
</evidence>
<dbReference type="EMBL" id="CP000113">
    <property type="protein sequence ID" value="ABF88622.1"/>
    <property type="molecule type" value="Genomic_DNA"/>
</dbReference>
<proteinExistence type="predicted"/>
<dbReference type="STRING" id="246197.MXAN_6675"/>
<protein>
    <recommendedName>
        <fullName evidence="4">Transposase TnpC homeodomain domain-containing protein</fullName>
    </recommendedName>
</protein>
<keyword evidence="3" id="KW-1185">Reference proteome</keyword>
<name>Q1CXT1_MYXXD</name>
<feature type="region of interest" description="Disordered" evidence="1">
    <location>
        <begin position="46"/>
        <end position="93"/>
    </location>
</feature>
<sequence length="93" mass="10361">MPRELPQDRFCPWREEAEDLKARLTSLEAKMATLERHVFRRRAEKLPTVADELREDGGRSAAPGGPPLGESGGWQSQTHSRDNGSLAARPRAP</sequence>
<evidence type="ECO:0000313" key="2">
    <source>
        <dbReference type="EMBL" id="ABF88622.1"/>
    </source>
</evidence>
<reference evidence="2 3" key="1">
    <citation type="journal article" date="2006" name="Proc. Natl. Acad. Sci. U.S.A.">
        <title>Evolution of sensory complexity recorded in a myxobacterial genome.</title>
        <authorList>
            <person name="Goldman B.S."/>
            <person name="Nierman W.C."/>
            <person name="Kaiser D."/>
            <person name="Slater S.C."/>
            <person name="Durkin A.S."/>
            <person name="Eisen J.A."/>
            <person name="Ronning C.M."/>
            <person name="Barbazuk W.B."/>
            <person name="Blanchard M."/>
            <person name="Field C."/>
            <person name="Halling C."/>
            <person name="Hinkle G."/>
            <person name="Iartchuk O."/>
            <person name="Kim H.S."/>
            <person name="Mackenzie C."/>
            <person name="Madupu R."/>
            <person name="Miller N."/>
            <person name="Shvartsbeyn A."/>
            <person name="Sullivan S.A."/>
            <person name="Vaudin M."/>
            <person name="Wiegand R."/>
            <person name="Kaplan H.B."/>
        </authorList>
    </citation>
    <scope>NUCLEOTIDE SEQUENCE [LARGE SCALE GENOMIC DNA]</scope>
    <source>
        <strain evidence="3">DK1622</strain>
    </source>
</reference>
<dbReference type="HOGENOM" id="CLU_2396595_0_0_7"/>
<evidence type="ECO:0000313" key="3">
    <source>
        <dbReference type="Proteomes" id="UP000002402"/>
    </source>
</evidence>
<organism evidence="2 3">
    <name type="scientific">Myxococcus xanthus (strain DK1622)</name>
    <dbReference type="NCBI Taxonomy" id="246197"/>
    <lineage>
        <taxon>Bacteria</taxon>
        <taxon>Pseudomonadati</taxon>
        <taxon>Myxococcota</taxon>
        <taxon>Myxococcia</taxon>
        <taxon>Myxococcales</taxon>
        <taxon>Cystobacterineae</taxon>
        <taxon>Myxococcaceae</taxon>
        <taxon>Myxococcus</taxon>
    </lineage>
</organism>